<feature type="region of interest" description="Disordered" evidence="1">
    <location>
        <begin position="417"/>
        <end position="439"/>
    </location>
</feature>
<organism evidence="3 4">
    <name type="scientific">Tritrichomonas foetus</name>
    <dbReference type="NCBI Taxonomy" id="1144522"/>
    <lineage>
        <taxon>Eukaryota</taxon>
        <taxon>Metamonada</taxon>
        <taxon>Parabasalia</taxon>
        <taxon>Tritrichomonadida</taxon>
        <taxon>Tritrichomonadidae</taxon>
        <taxon>Tritrichomonas</taxon>
    </lineage>
</organism>
<dbReference type="InterPro" id="IPR009057">
    <property type="entry name" value="Homeodomain-like_sf"/>
</dbReference>
<comment type="caution">
    <text evidence="3">The sequence shown here is derived from an EMBL/GenBank/DDBJ whole genome shotgun (WGS) entry which is preliminary data.</text>
</comment>
<sequence length="533" mass="61746">MKIVGTVYLRRIPFIFSYNPYQTSFLPSKLMSQLGTNKSSARNKRKEGGPNSFPEGTRITVDDIYPYYKFEKGLIDKNIYEQVEENKKRNIQGILNRLNRCIDEIRPLWPNATKLEFYIAFGKCLNDPDEFVNSLEKAKFRYSVRVSANDLLKKHNQKPNEFSSDFEDASDSSDYDEVPPLSDDSDINEIDDDDGEYGESFIYNEDNSSRAHSKSKNNSKNDDIATTETNNDHSTNSEPEYNEDDESAASDHEDYAYGSKKRKKSSSSKSASNPKPKKSSKRKIKETTSNLPRPKEIKPEEWNTWSEAHKSSYLKGMKNPNAYYYRNLRPGEKQRNGKWTAEETKNFMNRIKQMSKKNFYEVAPQWGIFSMEIPGRVGYQCANFYRNLVLEGKIVDPRYKIVDGKLKYCAFHQPTNKRAKRQKVPSSHLSYKSSHVEAQENVSEDGERLSLYERWARENPLENVMDGITNNVIRVPAISPDGYVLDYNTWMKVIAQHGTNPFTRHNITKRSLIVLNHDNFEQYRGKIKNLVNV</sequence>
<reference evidence="3" key="1">
    <citation type="submission" date="2016-10" db="EMBL/GenBank/DDBJ databases">
        <authorList>
            <person name="Benchimol M."/>
            <person name="Almeida L.G."/>
            <person name="Vasconcelos A.T."/>
            <person name="Perreira-Neves A."/>
            <person name="Rosa I.A."/>
            <person name="Tasca T."/>
            <person name="Bogo M.R."/>
            <person name="de Souza W."/>
        </authorList>
    </citation>
    <scope>NUCLEOTIDE SEQUENCE [LARGE SCALE GENOMIC DNA]</scope>
    <source>
        <strain evidence="3">K</strain>
    </source>
</reference>
<dbReference type="GO" id="GO:0003677">
    <property type="term" value="F:DNA binding"/>
    <property type="evidence" value="ECO:0007669"/>
    <property type="project" value="UniProtKB-KW"/>
</dbReference>
<feature type="region of interest" description="Disordered" evidence="1">
    <location>
        <begin position="155"/>
        <end position="296"/>
    </location>
</feature>
<dbReference type="InterPro" id="IPR013083">
    <property type="entry name" value="Znf_RING/FYVE/PHD"/>
</dbReference>
<feature type="compositionally biased region" description="Polar residues" evidence="1">
    <location>
        <begin position="424"/>
        <end position="433"/>
    </location>
</feature>
<feature type="region of interest" description="Disordered" evidence="1">
    <location>
        <begin position="36"/>
        <end position="55"/>
    </location>
</feature>
<proteinExistence type="predicted"/>
<dbReference type="RefSeq" id="XP_068365840.1">
    <property type="nucleotide sequence ID" value="XM_068499577.1"/>
</dbReference>
<keyword evidence="4" id="KW-1185">Reference proteome</keyword>
<feature type="domain" description="Myb-like" evidence="2">
    <location>
        <begin position="331"/>
        <end position="389"/>
    </location>
</feature>
<dbReference type="EMBL" id="MLAK01000558">
    <property type="protein sequence ID" value="OHT12704.1"/>
    <property type="molecule type" value="Genomic_DNA"/>
</dbReference>
<gene>
    <name evidence="3" type="ORF">TRFO_17428</name>
</gene>
<dbReference type="GeneID" id="94834281"/>
<name>A0A1J4KP57_9EUKA</name>
<dbReference type="AlphaFoldDB" id="A0A1J4KP57"/>
<dbReference type="GO" id="GO:0016567">
    <property type="term" value="P:protein ubiquitination"/>
    <property type="evidence" value="ECO:0007669"/>
    <property type="project" value="InterPro"/>
</dbReference>
<dbReference type="SUPFAM" id="SSF46689">
    <property type="entry name" value="Homeodomain-like"/>
    <property type="match status" value="1"/>
</dbReference>
<feature type="compositionally biased region" description="Polar residues" evidence="1">
    <location>
        <begin position="224"/>
        <end position="239"/>
    </location>
</feature>
<dbReference type="Proteomes" id="UP000179807">
    <property type="component" value="Unassembled WGS sequence"/>
</dbReference>
<dbReference type="InterPro" id="IPR003613">
    <property type="entry name" value="Ubox_domain"/>
</dbReference>
<dbReference type="Gene3D" id="1.10.10.60">
    <property type="entry name" value="Homeodomain-like"/>
    <property type="match status" value="1"/>
</dbReference>
<dbReference type="SUPFAM" id="SSF57850">
    <property type="entry name" value="RING/U-box"/>
    <property type="match status" value="1"/>
</dbReference>
<accession>A0A1J4KP57</accession>
<evidence type="ECO:0000313" key="4">
    <source>
        <dbReference type="Proteomes" id="UP000179807"/>
    </source>
</evidence>
<feature type="compositionally biased region" description="Acidic residues" evidence="1">
    <location>
        <begin position="164"/>
        <end position="197"/>
    </location>
</feature>
<evidence type="ECO:0000259" key="2">
    <source>
        <dbReference type="PROSITE" id="PS50090"/>
    </source>
</evidence>
<feature type="compositionally biased region" description="Basic residues" evidence="1">
    <location>
        <begin position="275"/>
        <end position="284"/>
    </location>
</feature>
<evidence type="ECO:0000256" key="1">
    <source>
        <dbReference type="SAM" id="MobiDB-lite"/>
    </source>
</evidence>
<dbReference type="Pfam" id="PF04564">
    <property type="entry name" value="U-box"/>
    <property type="match status" value="1"/>
</dbReference>
<evidence type="ECO:0000313" key="3">
    <source>
        <dbReference type="EMBL" id="OHT12704.1"/>
    </source>
</evidence>
<dbReference type="Gene3D" id="3.30.40.10">
    <property type="entry name" value="Zinc/RING finger domain, C3HC4 (zinc finger)"/>
    <property type="match status" value="1"/>
</dbReference>
<protein>
    <submittedName>
        <fullName evidence="3">Myb-like DNA-binding domain containing protein</fullName>
    </submittedName>
</protein>
<dbReference type="OrthoDB" id="6781668at2759"/>
<dbReference type="CDD" id="cd00167">
    <property type="entry name" value="SANT"/>
    <property type="match status" value="1"/>
</dbReference>
<dbReference type="InterPro" id="IPR001005">
    <property type="entry name" value="SANT/Myb"/>
</dbReference>
<dbReference type="PROSITE" id="PS50090">
    <property type="entry name" value="MYB_LIKE"/>
    <property type="match status" value="1"/>
</dbReference>
<dbReference type="GO" id="GO:0004842">
    <property type="term" value="F:ubiquitin-protein transferase activity"/>
    <property type="evidence" value="ECO:0007669"/>
    <property type="project" value="InterPro"/>
</dbReference>
<dbReference type="VEuPathDB" id="TrichDB:TRFO_17428"/>